<evidence type="ECO:0000313" key="3">
    <source>
        <dbReference type="Proteomes" id="UP000596929"/>
    </source>
</evidence>
<keyword evidence="3" id="KW-1185">Reference proteome</keyword>
<dbReference type="PANTHER" id="PTHR43346:SF1">
    <property type="entry name" value="QUERCETIN 2,3-DIOXYGENASE-RELATED"/>
    <property type="match status" value="1"/>
</dbReference>
<comment type="caution">
    <text evidence="2">The sequence shown here is derived from an EMBL/GenBank/DDBJ whole genome shotgun (WGS) entry which is preliminary data.</text>
</comment>
<dbReference type="InterPro" id="IPR014710">
    <property type="entry name" value="RmlC-like_jellyroll"/>
</dbReference>
<dbReference type="Pfam" id="PF07883">
    <property type="entry name" value="Cupin_2"/>
    <property type="match status" value="1"/>
</dbReference>
<name>A0ABR7DDG0_9CLOT</name>
<feature type="domain" description="Cupin type-2" evidence="1">
    <location>
        <begin position="34"/>
        <end position="103"/>
    </location>
</feature>
<dbReference type="SUPFAM" id="SSF51182">
    <property type="entry name" value="RmlC-like cupins"/>
    <property type="match status" value="1"/>
</dbReference>
<gene>
    <name evidence="2" type="ORF">H8S20_09805</name>
</gene>
<dbReference type="InterPro" id="IPR013096">
    <property type="entry name" value="Cupin_2"/>
</dbReference>
<dbReference type="RefSeq" id="WP_186838446.1">
    <property type="nucleotide sequence ID" value="NZ_JACOOO010000016.1"/>
</dbReference>
<accession>A0ABR7DDG0</accession>
<dbReference type="PANTHER" id="PTHR43346">
    <property type="entry name" value="LIGAND BINDING DOMAIN PROTEIN, PUTATIVE (AFU_ORTHOLOGUE AFUA_6G14370)-RELATED"/>
    <property type="match status" value="1"/>
</dbReference>
<protein>
    <submittedName>
        <fullName evidence="2">Cupin domain-containing protein</fullName>
    </submittedName>
</protein>
<reference evidence="2 3" key="1">
    <citation type="submission" date="2020-08" db="EMBL/GenBank/DDBJ databases">
        <title>Genome public.</title>
        <authorList>
            <person name="Liu C."/>
            <person name="Sun Q."/>
        </authorList>
    </citation>
    <scope>NUCLEOTIDE SEQUENCE [LARGE SCALE GENOMIC DNA]</scope>
    <source>
        <strain evidence="2 3">NSJ-6</strain>
    </source>
</reference>
<evidence type="ECO:0000259" key="1">
    <source>
        <dbReference type="Pfam" id="PF07883"/>
    </source>
</evidence>
<dbReference type="InterPro" id="IPR052538">
    <property type="entry name" value="Flavonoid_dioxygenase-like"/>
</dbReference>
<evidence type="ECO:0000313" key="2">
    <source>
        <dbReference type="EMBL" id="MBC5629187.1"/>
    </source>
</evidence>
<proteinExistence type="predicted"/>
<organism evidence="2 3">
    <name type="scientific">Clostridium hominis</name>
    <dbReference type="NCBI Taxonomy" id="2763036"/>
    <lineage>
        <taxon>Bacteria</taxon>
        <taxon>Bacillati</taxon>
        <taxon>Bacillota</taxon>
        <taxon>Clostridia</taxon>
        <taxon>Eubacteriales</taxon>
        <taxon>Clostridiaceae</taxon>
        <taxon>Clostridium</taxon>
    </lineage>
</organism>
<dbReference type="Proteomes" id="UP000596929">
    <property type="component" value="Unassembled WGS sequence"/>
</dbReference>
<sequence>MENRLFKLSQVAQGDDKEAKKTVVYTSDSTTAAVWVVKPNQFIPTHKHTTSDDLWICIQGTGVVYPEKDKEVPFTKGDMLLSTKDAQHGLKNTGNEDIILVSVIAPFPSDFVGLE</sequence>
<dbReference type="EMBL" id="JACOOO010000016">
    <property type="protein sequence ID" value="MBC5629187.1"/>
    <property type="molecule type" value="Genomic_DNA"/>
</dbReference>
<dbReference type="Gene3D" id="2.60.120.10">
    <property type="entry name" value="Jelly Rolls"/>
    <property type="match status" value="1"/>
</dbReference>
<dbReference type="InterPro" id="IPR011051">
    <property type="entry name" value="RmlC_Cupin_sf"/>
</dbReference>